<keyword evidence="3" id="KW-1185">Reference proteome</keyword>
<comment type="caution">
    <text evidence="2">The sequence shown here is derived from an EMBL/GenBank/DDBJ whole genome shotgun (WGS) entry which is preliminary data.</text>
</comment>
<gene>
    <name evidence="2" type="ORF">BCR38DRAFT_390672</name>
</gene>
<dbReference type="Proteomes" id="UP000193689">
    <property type="component" value="Unassembled WGS sequence"/>
</dbReference>
<name>A0A1Y2DZZ1_9PEZI</name>
<protein>
    <recommendedName>
        <fullName evidence="4">Aminoglycoside phosphotransferase domain-containing protein</fullName>
    </recommendedName>
</protein>
<feature type="region of interest" description="Disordered" evidence="1">
    <location>
        <begin position="283"/>
        <end position="314"/>
    </location>
</feature>
<dbReference type="EMBL" id="MCFJ01000006">
    <property type="protein sequence ID" value="ORY64858.1"/>
    <property type="molecule type" value="Genomic_DNA"/>
</dbReference>
<organism evidence="2 3">
    <name type="scientific">Pseudomassariella vexata</name>
    <dbReference type="NCBI Taxonomy" id="1141098"/>
    <lineage>
        <taxon>Eukaryota</taxon>
        <taxon>Fungi</taxon>
        <taxon>Dikarya</taxon>
        <taxon>Ascomycota</taxon>
        <taxon>Pezizomycotina</taxon>
        <taxon>Sordariomycetes</taxon>
        <taxon>Xylariomycetidae</taxon>
        <taxon>Amphisphaeriales</taxon>
        <taxon>Pseudomassariaceae</taxon>
        <taxon>Pseudomassariella</taxon>
    </lineage>
</organism>
<feature type="compositionally biased region" description="Basic residues" evidence="1">
    <location>
        <begin position="283"/>
        <end position="293"/>
    </location>
</feature>
<evidence type="ECO:0000313" key="3">
    <source>
        <dbReference type="Proteomes" id="UP000193689"/>
    </source>
</evidence>
<reference evidence="2 3" key="1">
    <citation type="submission" date="2016-07" db="EMBL/GenBank/DDBJ databases">
        <title>Pervasive Adenine N6-methylation of Active Genes in Fungi.</title>
        <authorList>
            <consortium name="DOE Joint Genome Institute"/>
            <person name="Mondo S.J."/>
            <person name="Dannebaum R.O."/>
            <person name="Kuo R.C."/>
            <person name="Labutti K."/>
            <person name="Haridas S."/>
            <person name="Kuo A."/>
            <person name="Salamov A."/>
            <person name="Ahrendt S.R."/>
            <person name="Lipzen A."/>
            <person name="Sullivan W."/>
            <person name="Andreopoulos W.B."/>
            <person name="Clum A."/>
            <person name="Lindquist E."/>
            <person name="Daum C."/>
            <person name="Ramamoorthy G.K."/>
            <person name="Gryganskyi A."/>
            <person name="Culley D."/>
            <person name="Magnuson J.K."/>
            <person name="James T.Y."/>
            <person name="O'Malley M.A."/>
            <person name="Stajich J.E."/>
            <person name="Spatafora J.W."/>
            <person name="Visel A."/>
            <person name="Grigoriev I.V."/>
        </authorList>
    </citation>
    <scope>NUCLEOTIDE SEQUENCE [LARGE SCALE GENOMIC DNA]</scope>
    <source>
        <strain evidence="2 3">CBS 129021</strain>
    </source>
</reference>
<dbReference type="STRING" id="1141098.A0A1Y2DZZ1"/>
<sequence>MIYTAVAQLTSFCLLSLQSDAIQGAFLEAELRSVKVALKVWAEPYEDAANFLEEGTESSDEGDKTCDSAPTRQYCSQACLLGLKKGWDLDNGCPNVLSHRTAGGDGIRHCITADQFTRLVSERLRENPYRDCLALDGWGKIGAIGVLFKLEVPSYGYTFVGKGTLSDRLKRLQNECDIYARLDTLQGWVVPVHLGLVHLDRGYILPGAVCVVHMMLMSWVDACMGELDLKLQRQRSLQAVWAAGVDQGDERDANLLWNVERGRVMVIDFDRVALIPAPKHRQVSKLSKMKRRHGADCSEGSRKRGPLYNGLQSS</sequence>
<evidence type="ECO:0008006" key="4">
    <source>
        <dbReference type="Google" id="ProtNLM"/>
    </source>
</evidence>
<dbReference type="AlphaFoldDB" id="A0A1Y2DZZ1"/>
<evidence type="ECO:0000256" key="1">
    <source>
        <dbReference type="SAM" id="MobiDB-lite"/>
    </source>
</evidence>
<accession>A0A1Y2DZZ1</accession>
<proteinExistence type="predicted"/>
<dbReference type="InParanoid" id="A0A1Y2DZZ1"/>
<evidence type="ECO:0000313" key="2">
    <source>
        <dbReference type="EMBL" id="ORY64858.1"/>
    </source>
</evidence>